<dbReference type="SUPFAM" id="SSF53850">
    <property type="entry name" value="Periplasmic binding protein-like II"/>
    <property type="match status" value="1"/>
</dbReference>
<organism evidence="1 2">
    <name type="scientific">Bordetella genomosp. 1</name>
    <dbReference type="NCBI Taxonomy" id="1395607"/>
    <lineage>
        <taxon>Bacteria</taxon>
        <taxon>Pseudomonadati</taxon>
        <taxon>Pseudomonadota</taxon>
        <taxon>Betaproteobacteria</taxon>
        <taxon>Burkholderiales</taxon>
        <taxon>Alcaligenaceae</taxon>
        <taxon>Bordetella</taxon>
    </lineage>
</organism>
<protein>
    <recommendedName>
        <fullName evidence="3">LysR substrate-binding domain-containing protein</fullName>
    </recommendedName>
</protein>
<dbReference type="EMBL" id="NEVL01000004">
    <property type="protein sequence ID" value="OZI33217.1"/>
    <property type="molecule type" value="Genomic_DNA"/>
</dbReference>
<comment type="caution">
    <text evidence="1">The sequence shown here is derived from an EMBL/GenBank/DDBJ whole genome shotgun (WGS) entry which is preliminary data.</text>
</comment>
<evidence type="ECO:0000313" key="1">
    <source>
        <dbReference type="EMBL" id="OZI33217.1"/>
    </source>
</evidence>
<evidence type="ECO:0008006" key="3">
    <source>
        <dbReference type="Google" id="ProtNLM"/>
    </source>
</evidence>
<gene>
    <name evidence="1" type="ORF">CEG14_20485</name>
</gene>
<proteinExistence type="predicted"/>
<evidence type="ECO:0000313" key="2">
    <source>
        <dbReference type="Proteomes" id="UP000217005"/>
    </source>
</evidence>
<dbReference type="Proteomes" id="UP000217005">
    <property type="component" value="Unassembled WGS sequence"/>
</dbReference>
<dbReference type="Gene3D" id="3.40.190.10">
    <property type="entry name" value="Periplasmic binding protein-like II"/>
    <property type="match status" value="2"/>
</dbReference>
<name>A0A261S889_9BORD</name>
<dbReference type="AlphaFoldDB" id="A0A261S889"/>
<sequence>MSAVATVPKVLAYSWRREHGLAALELPIALPANQVVMVSYQSRDNDPTVRWLGDVIRSISASGD</sequence>
<accession>A0A261S889</accession>
<reference evidence="1 2" key="1">
    <citation type="submission" date="2017-05" db="EMBL/GenBank/DDBJ databases">
        <title>Complete and WGS of Bordetella genogroups.</title>
        <authorList>
            <person name="Spilker T."/>
            <person name="LiPuma J."/>
        </authorList>
    </citation>
    <scope>NUCLEOTIDE SEQUENCE [LARGE SCALE GENOMIC DNA]</scope>
    <source>
        <strain evidence="1 2">AU17610</strain>
    </source>
</reference>